<sequence>MRYLLLALSLLSAAVSARPAPDFSLSSLPDAEQLSQLKGKVVYLDFWASWCKPCRKSFPFMNQLQQEYGPKGLVVLAVNLDAEPQLAEQFLSDHPARFAVQFDPKGRIASEYELIGMPSSYLIDAAGQIRYSHQGFFADNAARYEAEVQELLSEIPSTSNLGQ</sequence>
<dbReference type="SUPFAM" id="SSF52833">
    <property type="entry name" value="Thioredoxin-like"/>
    <property type="match status" value="1"/>
</dbReference>
<proteinExistence type="predicted"/>
<dbReference type="PANTHER" id="PTHR42852">
    <property type="entry name" value="THIOL:DISULFIDE INTERCHANGE PROTEIN DSBE"/>
    <property type="match status" value="1"/>
</dbReference>
<gene>
    <name evidence="3" type="ORF">J0A66_16570</name>
</gene>
<dbReference type="Pfam" id="PF08534">
    <property type="entry name" value="Redoxin"/>
    <property type="match status" value="1"/>
</dbReference>
<evidence type="ECO:0000313" key="4">
    <source>
        <dbReference type="Proteomes" id="UP000664654"/>
    </source>
</evidence>
<dbReference type="InterPro" id="IPR050553">
    <property type="entry name" value="Thioredoxin_ResA/DsbE_sf"/>
</dbReference>
<dbReference type="Gene3D" id="3.40.30.10">
    <property type="entry name" value="Glutaredoxin"/>
    <property type="match status" value="1"/>
</dbReference>
<evidence type="ECO:0000313" key="3">
    <source>
        <dbReference type="EMBL" id="MBN7826852.1"/>
    </source>
</evidence>
<dbReference type="AlphaFoldDB" id="A0A939DQB9"/>
<organism evidence="3 4">
    <name type="scientific">Bowmanella dokdonensis</name>
    <dbReference type="NCBI Taxonomy" id="751969"/>
    <lineage>
        <taxon>Bacteria</taxon>
        <taxon>Pseudomonadati</taxon>
        <taxon>Pseudomonadota</taxon>
        <taxon>Gammaproteobacteria</taxon>
        <taxon>Alteromonadales</taxon>
        <taxon>Alteromonadaceae</taxon>
        <taxon>Bowmanella</taxon>
    </lineage>
</organism>
<dbReference type="PROSITE" id="PS51352">
    <property type="entry name" value="THIOREDOXIN_2"/>
    <property type="match status" value="1"/>
</dbReference>
<dbReference type="InterPro" id="IPR036249">
    <property type="entry name" value="Thioredoxin-like_sf"/>
</dbReference>
<keyword evidence="1" id="KW-0732">Signal</keyword>
<dbReference type="GO" id="GO:0016491">
    <property type="term" value="F:oxidoreductase activity"/>
    <property type="evidence" value="ECO:0007669"/>
    <property type="project" value="InterPro"/>
</dbReference>
<feature type="chain" id="PRO_5038017445" evidence="1">
    <location>
        <begin position="20"/>
        <end position="163"/>
    </location>
</feature>
<reference evidence="3" key="1">
    <citation type="submission" date="2021-03" db="EMBL/GenBank/DDBJ databases">
        <title>novel species isolated from a fishpond in China.</title>
        <authorList>
            <person name="Lu H."/>
            <person name="Cai Z."/>
        </authorList>
    </citation>
    <scope>NUCLEOTIDE SEQUENCE</scope>
    <source>
        <strain evidence="3">JCM 30855</strain>
    </source>
</reference>
<feature type="domain" description="Thioredoxin" evidence="2">
    <location>
        <begin position="14"/>
        <end position="153"/>
    </location>
</feature>
<accession>A0A939DQB9</accession>
<dbReference type="InterPro" id="IPR013740">
    <property type="entry name" value="Redoxin"/>
</dbReference>
<dbReference type="Proteomes" id="UP000664654">
    <property type="component" value="Unassembled WGS sequence"/>
</dbReference>
<comment type="caution">
    <text evidence="3">The sequence shown here is derived from an EMBL/GenBank/DDBJ whole genome shotgun (WGS) entry which is preliminary data.</text>
</comment>
<dbReference type="CDD" id="cd02966">
    <property type="entry name" value="TlpA_like_family"/>
    <property type="match status" value="1"/>
</dbReference>
<protein>
    <submittedName>
        <fullName evidence="3">TlpA family protein disulfide reductase</fullName>
    </submittedName>
</protein>
<dbReference type="RefSeq" id="WP_206574965.1">
    <property type="nucleotide sequence ID" value="NZ_JAFKCV010000011.1"/>
</dbReference>
<keyword evidence="4" id="KW-1185">Reference proteome</keyword>
<dbReference type="InterPro" id="IPR013766">
    <property type="entry name" value="Thioredoxin_domain"/>
</dbReference>
<feature type="signal peptide" evidence="1">
    <location>
        <begin position="1"/>
        <end position="19"/>
    </location>
</feature>
<evidence type="ECO:0000256" key="1">
    <source>
        <dbReference type="SAM" id="SignalP"/>
    </source>
</evidence>
<dbReference type="EMBL" id="JAFKCV010000011">
    <property type="protein sequence ID" value="MBN7826852.1"/>
    <property type="molecule type" value="Genomic_DNA"/>
</dbReference>
<evidence type="ECO:0000259" key="2">
    <source>
        <dbReference type="PROSITE" id="PS51352"/>
    </source>
</evidence>
<dbReference type="PANTHER" id="PTHR42852:SF18">
    <property type="entry name" value="CHROMOSOME UNDETERMINED SCAFFOLD_47, WHOLE GENOME SHOTGUN SEQUENCE"/>
    <property type="match status" value="1"/>
</dbReference>
<name>A0A939DQB9_9ALTE</name>